<name>A0ACB9FD21_CICIN</name>
<sequence>MIRPVPKAEKHKRKGELALHQRTFRKWKNVALKIQQIPNQEEKSIIFVEHHTDDIDNSRSSLKTVITDDWKVFQDQQQKSNHDLELIDLFPSPAKNNARINNLVQQNIVELPDLISFLDLVSQFRSITA</sequence>
<organism evidence="1 2">
    <name type="scientific">Cichorium intybus</name>
    <name type="common">Chicory</name>
    <dbReference type="NCBI Taxonomy" id="13427"/>
    <lineage>
        <taxon>Eukaryota</taxon>
        <taxon>Viridiplantae</taxon>
        <taxon>Streptophyta</taxon>
        <taxon>Embryophyta</taxon>
        <taxon>Tracheophyta</taxon>
        <taxon>Spermatophyta</taxon>
        <taxon>Magnoliopsida</taxon>
        <taxon>eudicotyledons</taxon>
        <taxon>Gunneridae</taxon>
        <taxon>Pentapetalae</taxon>
        <taxon>asterids</taxon>
        <taxon>campanulids</taxon>
        <taxon>Asterales</taxon>
        <taxon>Asteraceae</taxon>
        <taxon>Cichorioideae</taxon>
        <taxon>Cichorieae</taxon>
        <taxon>Cichoriinae</taxon>
        <taxon>Cichorium</taxon>
    </lineage>
</organism>
<reference evidence="2" key="1">
    <citation type="journal article" date="2022" name="Mol. Ecol. Resour.">
        <title>The genomes of chicory, endive, great burdock and yacon provide insights into Asteraceae palaeo-polyploidization history and plant inulin production.</title>
        <authorList>
            <person name="Fan W."/>
            <person name="Wang S."/>
            <person name="Wang H."/>
            <person name="Wang A."/>
            <person name="Jiang F."/>
            <person name="Liu H."/>
            <person name="Zhao H."/>
            <person name="Xu D."/>
            <person name="Zhang Y."/>
        </authorList>
    </citation>
    <scope>NUCLEOTIDE SEQUENCE [LARGE SCALE GENOMIC DNA]</scope>
    <source>
        <strain evidence="2">cv. Punajuju</strain>
    </source>
</reference>
<keyword evidence="2" id="KW-1185">Reference proteome</keyword>
<protein>
    <submittedName>
        <fullName evidence="1">Uncharacterized protein</fullName>
    </submittedName>
</protein>
<accession>A0ACB9FD21</accession>
<reference evidence="1 2" key="2">
    <citation type="journal article" date="2022" name="Mol. Ecol. Resour.">
        <title>The genomes of chicory, endive, great burdock and yacon provide insights into Asteraceae paleo-polyploidization history and plant inulin production.</title>
        <authorList>
            <person name="Fan W."/>
            <person name="Wang S."/>
            <person name="Wang H."/>
            <person name="Wang A."/>
            <person name="Jiang F."/>
            <person name="Liu H."/>
            <person name="Zhao H."/>
            <person name="Xu D."/>
            <person name="Zhang Y."/>
        </authorList>
    </citation>
    <scope>NUCLEOTIDE SEQUENCE [LARGE SCALE GENOMIC DNA]</scope>
    <source>
        <strain evidence="2">cv. Punajuju</strain>
        <tissue evidence="1">Leaves</tissue>
    </source>
</reference>
<dbReference type="Proteomes" id="UP001055811">
    <property type="component" value="Linkage Group LG03"/>
</dbReference>
<evidence type="ECO:0000313" key="2">
    <source>
        <dbReference type="Proteomes" id="UP001055811"/>
    </source>
</evidence>
<comment type="caution">
    <text evidence="1">The sequence shown here is derived from an EMBL/GenBank/DDBJ whole genome shotgun (WGS) entry which is preliminary data.</text>
</comment>
<gene>
    <name evidence="1" type="ORF">L2E82_19424</name>
</gene>
<evidence type="ECO:0000313" key="1">
    <source>
        <dbReference type="EMBL" id="KAI3768596.1"/>
    </source>
</evidence>
<dbReference type="EMBL" id="CM042011">
    <property type="protein sequence ID" value="KAI3768596.1"/>
    <property type="molecule type" value="Genomic_DNA"/>
</dbReference>
<proteinExistence type="predicted"/>